<reference evidence="2" key="1">
    <citation type="submission" date="2016-10" db="EMBL/GenBank/DDBJ databases">
        <title>Sequence of Gallionella enrichment culture.</title>
        <authorList>
            <person name="Poehlein A."/>
            <person name="Muehling M."/>
            <person name="Daniel R."/>
        </authorList>
    </citation>
    <scope>NUCLEOTIDE SEQUENCE</scope>
</reference>
<dbReference type="AlphaFoldDB" id="A0A1J5P258"/>
<sequence length="190" mass="19650">MRSRTWRSSSVSAPCISRSICLPSSLHRSRTMRGSFCQALPIGCIRVFMTPSCNSAVTLDSRCSGTLNSVSSLRRDISRSWLRVSTSSDTIVIRCSSVSTFTRIDWLATRSPSAASVSTTVFFAAGFGPFDEAARCSGSGFAAGGALTLGADGGATSAACGATTSAAVSRKARSSSSSDTSPGRSSRSST</sequence>
<comment type="caution">
    <text evidence="2">The sequence shown here is derived from an EMBL/GenBank/DDBJ whole genome shotgun (WGS) entry which is preliminary data.</text>
</comment>
<evidence type="ECO:0000313" key="2">
    <source>
        <dbReference type="EMBL" id="OIQ64712.1"/>
    </source>
</evidence>
<dbReference type="EMBL" id="MLJW01007896">
    <property type="protein sequence ID" value="OIQ64712.1"/>
    <property type="molecule type" value="Genomic_DNA"/>
</dbReference>
<organism evidence="2">
    <name type="scientific">mine drainage metagenome</name>
    <dbReference type="NCBI Taxonomy" id="410659"/>
    <lineage>
        <taxon>unclassified sequences</taxon>
        <taxon>metagenomes</taxon>
        <taxon>ecological metagenomes</taxon>
    </lineage>
</organism>
<accession>A0A1J5P258</accession>
<gene>
    <name evidence="2" type="ORF">GALL_537350</name>
</gene>
<proteinExistence type="predicted"/>
<evidence type="ECO:0000256" key="1">
    <source>
        <dbReference type="SAM" id="MobiDB-lite"/>
    </source>
</evidence>
<name>A0A1J5P258_9ZZZZ</name>
<feature type="region of interest" description="Disordered" evidence="1">
    <location>
        <begin position="168"/>
        <end position="190"/>
    </location>
</feature>
<protein>
    <submittedName>
        <fullName evidence="2">Uncharacterized protein</fullName>
    </submittedName>
</protein>